<evidence type="ECO:0000259" key="17">
    <source>
        <dbReference type="SMART" id="SM01217"/>
    </source>
</evidence>
<evidence type="ECO:0000256" key="2">
    <source>
        <dbReference type="ARBA" id="ARBA00004613"/>
    </source>
</evidence>
<dbReference type="EC" id="3.2.1.21" evidence="5"/>
<keyword evidence="9" id="KW-0119">Carbohydrate metabolism</keyword>
<dbReference type="PRINTS" id="PR00133">
    <property type="entry name" value="GLHYDRLASE3"/>
</dbReference>
<dbReference type="InterPro" id="IPR002772">
    <property type="entry name" value="Glyco_hydro_3_C"/>
</dbReference>
<evidence type="ECO:0000256" key="10">
    <source>
        <dbReference type="ARBA" id="ARBA00023295"/>
    </source>
</evidence>
<dbReference type="FunFam" id="3.20.20.300:FF:000002">
    <property type="entry name" value="Probable beta-glucosidase"/>
    <property type="match status" value="1"/>
</dbReference>
<dbReference type="InterPro" id="IPR036962">
    <property type="entry name" value="Glyco_hydro_3_N_sf"/>
</dbReference>
<evidence type="ECO:0000256" key="13">
    <source>
        <dbReference type="ARBA" id="ARBA00039579"/>
    </source>
</evidence>
<keyword evidence="10" id="KW-0326">Glycosidase</keyword>
<dbReference type="InterPro" id="IPR026891">
    <property type="entry name" value="Fn3-like"/>
</dbReference>
<dbReference type="InterPro" id="IPR001764">
    <property type="entry name" value="Glyco_hydro_3_N"/>
</dbReference>
<evidence type="ECO:0000256" key="8">
    <source>
        <dbReference type="ARBA" id="ARBA00022801"/>
    </source>
</evidence>
<dbReference type="InterPro" id="IPR013783">
    <property type="entry name" value="Ig-like_fold"/>
</dbReference>
<organism evidence="18">
    <name type="scientific">Arcella intermedia</name>
    <dbReference type="NCBI Taxonomy" id="1963864"/>
    <lineage>
        <taxon>Eukaryota</taxon>
        <taxon>Amoebozoa</taxon>
        <taxon>Tubulinea</taxon>
        <taxon>Elardia</taxon>
        <taxon>Arcellinida</taxon>
        <taxon>Sphaerothecina</taxon>
        <taxon>Arcellidae</taxon>
        <taxon>Arcella</taxon>
    </lineage>
</organism>
<dbReference type="GO" id="GO:0008422">
    <property type="term" value="F:beta-glucosidase activity"/>
    <property type="evidence" value="ECO:0007669"/>
    <property type="project" value="UniProtKB-EC"/>
</dbReference>
<sequence length="713" mass="75942">MTQDEKIAMVGGVQGPYVGNVPANARLGIPAIKMNDGPQGFRDNAHPGTTTQWPSGLTLAASWDPKLFFDWGVAMGEEFAGKGANVQLGPGVNVARVPVNGRNFEYLSGEDPFLGSQFVGPLVQGIQSQGVIANAKHYIHNNQETDRDRVSANVDERTRMEMYMPPFAAAADAGLLSVMCSYNKINGTYSCENDETLNVELKGYVGFSGWVMSDWGATHSTVGSANGGLDQQMPDASYFGASLKNAIASRLVLQSRLDDMVLRILTALYTIGEFDTPVGGNINNDVTSPDHNTLARALAAHSAVLVKNDNKLLPLSKASLSKVAVFNGPASSKVITGGGGSGSVQPKYQVSPLAGIFEALNGKVVRGPCQYDTPNIDYYQPGNPSAPSTSAADCCSQCQARLDCNAWTYYENTCYFKPDNSGRVQSNGRQSGTVPPASGTVQVEYYDGSNVTVATKMAAGADVAICVLATTSSEGSDRENLKLPDDQVAICSAVAAVQKTVAVIITPGAVLTDWDARVGAVLVSFLPGQEEGNAIADILFGDVNPSGKLPLTFPNKENEVGFKPDEYPGVGLVEYYREKLNIGYRWYATNGVKPKYAFGHGLSYSSFAFSNVVYDARRVSVQISNTGGVGGAEVVQLYLSFPPSAGEPPLQLKGFKKIFLASGGMDTVTFHLTDRDLSTWDISSHSWKIAQGTFKAYVGNASDNLPLSLSFTI</sequence>
<comment type="similarity">
    <text evidence="4">Belongs to the glycosyl hydrolase 3 family.</text>
</comment>
<dbReference type="Pfam" id="PF14310">
    <property type="entry name" value="Fn3-like"/>
    <property type="match status" value="1"/>
</dbReference>
<evidence type="ECO:0000256" key="7">
    <source>
        <dbReference type="ARBA" id="ARBA00022729"/>
    </source>
</evidence>
<evidence type="ECO:0000256" key="3">
    <source>
        <dbReference type="ARBA" id="ARBA00004987"/>
    </source>
</evidence>
<keyword evidence="11" id="KW-0624">Polysaccharide degradation</keyword>
<keyword evidence="8" id="KW-0378">Hydrolase</keyword>
<evidence type="ECO:0000256" key="11">
    <source>
        <dbReference type="ARBA" id="ARBA00023326"/>
    </source>
</evidence>
<dbReference type="EMBL" id="GIBP01000862">
    <property type="protein sequence ID" value="NDV29831.1"/>
    <property type="molecule type" value="Transcribed_RNA"/>
</dbReference>
<dbReference type="PANTHER" id="PTHR42715:SF12">
    <property type="entry name" value="BETA-GLUCOSIDASE G-RELATED"/>
    <property type="match status" value="1"/>
</dbReference>
<dbReference type="SMART" id="SM01217">
    <property type="entry name" value="Fn3_like"/>
    <property type="match status" value="1"/>
</dbReference>
<proteinExistence type="inferred from homology"/>
<dbReference type="PANTHER" id="PTHR42715">
    <property type="entry name" value="BETA-GLUCOSIDASE"/>
    <property type="match status" value="1"/>
</dbReference>
<evidence type="ECO:0000256" key="4">
    <source>
        <dbReference type="ARBA" id="ARBA00005336"/>
    </source>
</evidence>
<evidence type="ECO:0000256" key="6">
    <source>
        <dbReference type="ARBA" id="ARBA00022525"/>
    </source>
</evidence>
<keyword evidence="7" id="KW-0732">Signal</keyword>
<dbReference type="Gene3D" id="2.60.40.10">
    <property type="entry name" value="Immunoglobulins"/>
    <property type="match status" value="1"/>
</dbReference>
<dbReference type="GO" id="GO:0005576">
    <property type="term" value="C:extracellular region"/>
    <property type="evidence" value="ECO:0007669"/>
    <property type="project" value="UniProtKB-SubCell"/>
</dbReference>
<keyword evidence="6" id="KW-0964">Secreted</keyword>
<name>A0A6B2KYT7_9EUKA</name>
<reference evidence="18" key="1">
    <citation type="journal article" date="2020" name="J. Eukaryot. Microbiol.">
        <title>De novo Sequencing, Assembly and Annotation of the Transcriptome for the Free-Living Testate Amoeba Arcella intermedia.</title>
        <authorList>
            <person name="Ribeiro G.M."/>
            <person name="Porfirio-Sousa A.L."/>
            <person name="Maurer-Alcala X.X."/>
            <person name="Katz L.A."/>
            <person name="Lahr D.J.G."/>
        </authorList>
    </citation>
    <scope>NUCLEOTIDE SEQUENCE</scope>
</reference>
<dbReference type="Gene3D" id="3.50.4.10">
    <property type="entry name" value="Hepatocyte Growth Factor"/>
    <property type="match status" value="1"/>
</dbReference>
<evidence type="ECO:0000256" key="15">
    <source>
        <dbReference type="ARBA" id="ARBA00041601"/>
    </source>
</evidence>
<dbReference type="SUPFAM" id="SSF51445">
    <property type="entry name" value="(Trans)glycosidases"/>
    <property type="match status" value="1"/>
</dbReference>
<dbReference type="SUPFAM" id="SSF57414">
    <property type="entry name" value="Hairpin loop containing domain-like"/>
    <property type="match status" value="1"/>
</dbReference>
<dbReference type="Pfam" id="PF01915">
    <property type="entry name" value="Glyco_hydro_3_C"/>
    <property type="match status" value="1"/>
</dbReference>
<dbReference type="Gene3D" id="3.40.50.1700">
    <property type="entry name" value="Glycoside hydrolase family 3 C-terminal domain"/>
    <property type="match status" value="1"/>
</dbReference>
<accession>A0A6B2KYT7</accession>
<evidence type="ECO:0000256" key="5">
    <source>
        <dbReference type="ARBA" id="ARBA00012744"/>
    </source>
</evidence>
<protein>
    <recommendedName>
        <fullName evidence="13">Probable beta-glucosidase G</fullName>
        <ecNumber evidence="5">3.2.1.21</ecNumber>
    </recommendedName>
    <alternativeName>
        <fullName evidence="14">Beta-D-glucoside glucohydrolase G</fullName>
    </alternativeName>
    <alternativeName>
        <fullName evidence="15">Cellobiase G</fullName>
    </alternativeName>
    <alternativeName>
        <fullName evidence="16">Gentiobiase G</fullName>
    </alternativeName>
</protein>
<evidence type="ECO:0000313" key="18">
    <source>
        <dbReference type="EMBL" id="NDV29831.1"/>
    </source>
</evidence>
<comment type="function">
    <text evidence="12">Beta-glucosidases are one of a number of cellulolytic enzymes involved in the degradation of cellulosic biomass. Catalyzes the last step releasing glucose from the inhibitory cellobiose.</text>
</comment>
<dbReference type="GO" id="GO:0009251">
    <property type="term" value="P:glucan catabolic process"/>
    <property type="evidence" value="ECO:0007669"/>
    <property type="project" value="TreeGrafter"/>
</dbReference>
<dbReference type="Pfam" id="PF00933">
    <property type="entry name" value="Glyco_hydro_3"/>
    <property type="match status" value="1"/>
</dbReference>
<comment type="pathway">
    <text evidence="3">Glycan metabolism; cellulose degradation.</text>
</comment>
<comment type="catalytic activity">
    <reaction evidence="1">
        <text>Hydrolysis of terminal, non-reducing beta-D-glucosyl residues with release of beta-D-glucose.</text>
        <dbReference type="EC" id="3.2.1.21"/>
    </reaction>
</comment>
<dbReference type="InterPro" id="IPR050288">
    <property type="entry name" value="Cellulose_deg_GH3"/>
</dbReference>
<dbReference type="SUPFAM" id="SSF52279">
    <property type="entry name" value="Beta-D-glucan exohydrolase, C-terminal domain"/>
    <property type="match status" value="1"/>
</dbReference>
<comment type="subcellular location">
    <subcellularLocation>
        <location evidence="2">Secreted</location>
    </subcellularLocation>
</comment>
<feature type="domain" description="Fibronectin type III-like" evidence="17">
    <location>
        <begin position="633"/>
        <end position="702"/>
    </location>
</feature>
<evidence type="ECO:0000256" key="12">
    <source>
        <dbReference type="ARBA" id="ARBA00024983"/>
    </source>
</evidence>
<evidence type="ECO:0000256" key="1">
    <source>
        <dbReference type="ARBA" id="ARBA00000448"/>
    </source>
</evidence>
<dbReference type="InterPro" id="IPR017853">
    <property type="entry name" value="GH"/>
</dbReference>
<evidence type="ECO:0000256" key="9">
    <source>
        <dbReference type="ARBA" id="ARBA00023277"/>
    </source>
</evidence>
<evidence type="ECO:0000256" key="14">
    <source>
        <dbReference type="ARBA" id="ARBA00041276"/>
    </source>
</evidence>
<dbReference type="InterPro" id="IPR036881">
    <property type="entry name" value="Glyco_hydro_3_C_sf"/>
</dbReference>
<dbReference type="AlphaFoldDB" id="A0A6B2KYT7"/>
<evidence type="ECO:0000256" key="16">
    <source>
        <dbReference type="ARBA" id="ARBA00041808"/>
    </source>
</evidence>
<dbReference type="Gene3D" id="3.20.20.300">
    <property type="entry name" value="Glycoside hydrolase, family 3, N-terminal domain"/>
    <property type="match status" value="1"/>
</dbReference>